<accession>A0A8J2M0J8</accession>
<proteinExistence type="predicted"/>
<gene>
    <name evidence="1" type="ORF">CJOHNSTONI_LOCUS3643</name>
</gene>
<protein>
    <submittedName>
        <fullName evidence="1">Uncharacterized protein</fullName>
    </submittedName>
</protein>
<dbReference type="Proteomes" id="UP000746747">
    <property type="component" value="Unassembled WGS sequence"/>
</dbReference>
<organism evidence="1 2">
    <name type="scientific">Cercopithifilaria johnstoni</name>
    <dbReference type="NCBI Taxonomy" id="2874296"/>
    <lineage>
        <taxon>Eukaryota</taxon>
        <taxon>Metazoa</taxon>
        <taxon>Ecdysozoa</taxon>
        <taxon>Nematoda</taxon>
        <taxon>Chromadorea</taxon>
        <taxon>Rhabditida</taxon>
        <taxon>Spirurina</taxon>
        <taxon>Spiruromorpha</taxon>
        <taxon>Filarioidea</taxon>
        <taxon>Onchocercidae</taxon>
        <taxon>Cercopithifilaria</taxon>
    </lineage>
</organism>
<dbReference type="AlphaFoldDB" id="A0A8J2M0J8"/>
<reference evidence="1" key="1">
    <citation type="submission" date="2021-09" db="EMBL/GenBank/DDBJ databases">
        <authorList>
            <consortium name="Pathogen Informatics"/>
        </authorList>
    </citation>
    <scope>NUCLEOTIDE SEQUENCE</scope>
</reference>
<comment type="caution">
    <text evidence="1">The sequence shown here is derived from an EMBL/GenBank/DDBJ whole genome shotgun (WGS) entry which is preliminary data.</text>
</comment>
<keyword evidence="2" id="KW-1185">Reference proteome</keyword>
<evidence type="ECO:0000313" key="1">
    <source>
        <dbReference type="EMBL" id="CAG9533413.1"/>
    </source>
</evidence>
<sequence>MEQRLRKIIACSKCLRTGYGIKRLQKGGSRSPLFPTVKVRTFRHITAKKINVVNSNHPEIQQKALALFDIDSQLSDKTPKPCLTTKTKIGVEIGEKRIRLEAIAVDHLTNELRVVNFNRKNLPITIQQNQLNDLKGQWKQTGRSCRSKLFKYI</sequence>
<dbReference type="EMBL" id="CAKAEH010001244">
    <property type="protein sequence ID" value="CAG9533413.1"/>
    <property type="molecule type" value="Genomic_DNA"/>
</dbReference>
<evidence type="ECO:0000313" key="2">
    <source>
        <dbReference type="Proteomes" id="UP000746747"/>
    </source>
</evidence>
<name>A0A8J2M0J8_9BILA</name>